<dbReference type="Proteomes" id="UP001163603">
    <property type="component" value="Chromosome 12"/>
</dbReference>
<accession>A0ACC0XHG7</accession>
<name>A0ACC0XHG7_9ROSI</name>
<dbReference type="EMBL" id="CM047747">
    <property type="protein sequence ID" value="KAJ0017687.1"/>
    <property type="molecule type" value="Genomic_DNA"/>
</dbReference>
<gene>
    <name evidence="1" type="ORF">Pint_11298</name>
</gene>
<organism evidence="1 2">
    <name type="scientific">Pistacia integerrima</name>
    <dbReference type="NCBI Taxonomy" id="434235"/>
    <lineage>
        <taxon>Eukaryota</taxon>
        <taxon>Viridiplantae</taxon>
        <taxon>Streptophyta</taxon>
        <taxon>Embryophyta</taxon>
        <taxon>Tracheophyta</taxon>
        <taxon>Spermatophyta</taxon>
        <taxon>Magnoliopsida</taxon>
        <taxon>eudicotyledons</taxon>
        <taxon>Gunneridae</taxon>
        <taxon>Pentapetalae</taxon>
        <taxon>rosids</taxon>
        <taxon>malvids</taxon>
        <taxon>Sapindales</taxon>
        <taxon>Anacardiaceae</taxon>
        <taxon>Pistacia</taxon>
    </lineage>
</organism>
<reference evidence="2" key="1">
    <citation type="journal article" date="2023" name="G3 (Bethesda)">
        <title>Genome assembly and association tests identify interacting loci associated with vigor, precocity, and sex in interspecific pistachio rootstocks.</title>
        <authorList>
            <person name="Palmer W."/>
            <person name="Jacygrad E."/>
            <person name="Sagayaradj S."/>
            <person name="Cavanaugh K."/>
            <person name="Han R."/>
            <person name="Bertier L."/>
            <person name="Beede B."/>
            <person name="Kafkas S."/>
            <person name="Golino D."/>
            <person name="Preece J."/>
            <person name="Michelmore R."/>
        </authorList>
    </citation>
    <scope>NUCLEOTIDE SEQUENCE [LARGE SCALE GENOMIC DNA]</scope>
</reference>
<evidence type="ECO:0000313" key="2">
    <source>
        <dbReference type="Proteomes" id="UP001163603"/>
    </source>
</evidence>
<protein>
    <submittedName>
        <fullName evidence="1">Uncharacterized protein</fullName>
    </submittedName>
</protein>
<comment type="caution">
    <text evidence="1">The sequence shown here is derived from an EMBL/GenBank/DDBJ whole genome shotgun (WGS) entry which is preliminary data.</text>
</comment>
<keyword evidence="2" id="KW-1185">Reference proteome</keyword>
<proteinExistence type="predicted"/>
<evidence type="ECO:0000313" key="1">
    <source>
        <dbReference type="EMBL" id="KAJ0017687.1"/>
    </source>
</evidence>
<sequence length="15" mass="1830">MRKMINLKLNQLQSL</sequence>